<organism evidence="6 7">
    <name type="scientific">Collichthys lucidus</name>
    <name type="common">Big head croaker</name>
    <name type="synonym">Sciaena lucida</name>
    <dbReference type="NCBI Taxonomy" id="240159"/>
    <lineage>
        <taxon>Eukaryota</taxon>
        <taxon>Metazoa</taxon>
        <taxon>Chordata</taxon>
        <taxon>Craniata</taxon>
        <taxon>Vertebrata</taxon>
        <taxon>Euteleostomi</taxon>
        <taxon>Actinopterygii</taxon>
        <taxon>Neopterygii</taxon>
        <taxon>Teleostei</taxon>
        <taxon>Neoteleostei</taxon>
        <taxon>Acanthomorphata</taxon>
        <taxon>Eupercaria</taxon>
        <taxon>Sciaenidae</taxon>
        <taxon>Collichthys</taxon>
    </lineage>
</organism>
<dbReference type="FunFam" id="4.10.410.10:FF:000004">
    <property type="entry name" value="Tissue factor pathway inhibitor"/>
    <property type="match status" value="2"/>
</dbReference>
<reference evidence="6 7" key="1">
    <citation type="submission" date="2019-01" db="EMBL/GenBank/DDBJ databases">
        <title>Genome Assembly of Collichthys lucidus.</title>
        <authorList>
            <person name="Cai M."/>
            <person name="Xiao S."/>
        </authorList>
    </citation>
    <scope>NUCLEOTIDE SEQUENCE [LARGE SCALE GENOMIC DNA]</scope>
    <source>
        <strain evidence="6">JT15FE1705JMU</strain>
        <tissue evidence="6">Muscle</tissue>
    </source>
</reference>
<sequence length="264" mass="28849">MKVGSCRAAFPKFFYNVTNQSCQKFTYGGCESNGNIFDTKEQCEAKCSGVTGSVLPDESTPAPPLPVKAARMAPAFNTKVSQDPEGPAESELAATDSGLTKETGKETEMSADDFADRCGAEPEVGPCRAAFQHWYYNRETGSCQSFIYGGCRGNKNNYMTKESCMTTCTVTVLPSSKKAADDVSQEYKDQCIATPDPGPCRAAFPMYYYDPKANSCQSFMYGGCRGNQNRYDSMDKCLKHCTSDGQDSLHETCLQSSRPRSHSD</sequence>
<protein>
    <submittedName>
        <fullName evidence="6">Kunitz-type protease inhibitor 2 Hepatocyte growth factor activator inhibitor type 2</fullName>
    </submittedName>
</protein>
<gene>
    <name evidence="6" type="ORF">D9C73_028569</name>
</gene>
<keyword evidence="1" id="KW-0646">Protease inhibitor</keyword>
<dbReference type="EMBL" id="ML240627">
    <property type="protein sequence ID" value="TKS65318.1"/>
    <property type="molecule type" value="Genomic_DNA"/>
</dbReference>
<dbReference type="PRINTS" id="PR00759">
    <property type="entry name" value="BASICPTASE"/>
</dbReference>
<dbReference type="SMART" id="SM00131">
    <property type="entry name" value="KU"/>
    <property type="match status" value="3"/>
</dbReference>
<dbReference type="InterPro" id="IPR036880">
    <property type="entry name" value="Kunitz_BPTI_sf"/>
</dbReference>
<evidence type="ECO:0000256" key="3">
    <source>
        <dbReference type="ARBA" id="ARBA00023157"/>
    </source>
</evidence>
<evidence type="ECO:0000313" key="6">
    <source>
        <dbReference type="EMBL" id="TKS65318.1"/>
    </source>
</evidence>
<keyword evidence="3" id="KW-1015">Disulfide bond</keyword>
<evidence type="ECO:0000256" key="1">
    <source>
        <dbReference type="ARBA" id="ARBA00022690"/>
    </source>
</evidence>
<dbReference type="GO" id="GO:0004867">
    <property type="term" value="F:serine-type endopeptidase inhibitor activity"/>
    <property type="evidence" value="ECO:0007669"/>
    <property type="project" value="UniProtKB-KW"/>
</dbReference>
<evidence type="ECO:0000256" key="2">
    <source>
        <dbReference type="ARBA" id="ARBA00022900"/>
    </source>
</evidence>
<accession>A0A4U5TVV4</accession>
<dbReference type="PANTHER" id="PTHR47247">
    <property type="entry name" value="KUNITZ-TYPE PROTEASE INHIBITOR 2"/>
    <property type="match status" value="1"/>
</dbReference>
<evidence type="ECO:0000259" key="5">
    <source>
        <dbReference type="PROSITE" id="PS50279"/>
    </source>
</evidence>
<evidence type="ECO:0000256" key="4">
    <source>
        <dbReference type="SAM" id="MobiDB-lite"/>
    </source>
</evidence>
<dbReference type="Gene3D" id="4.10.410.10">
    <property type="entry name" value="Pancreatic trypsin inhibitor Kunitz domain"/>
    <property type="match status" value="3"/>
</dbReference>
<dbReference type="SUPFAM" id="SSF57362">
    <property type="entry name" value="BPTI-like"/>
    <property type="match status" value="3"/>
</dbReference>
<name>A0A4U5TVV4_COLLU</name>
<dbReference type="InterPro" id="IPR002223">
    <property type="entry name" value="Kunitz_BPTI"/>
</dbReference>
<evidence type="ECO:0000313" key="7">
    <source>
        <dbReference type="Proteomes" id="UP000298787"/>
    </source>
</evidence>
<dbReference type="CDD" id="cd22638">
    <property type="entry name" value="Kunitz_amblin-like"/>
    <property type="match status" value="1"/>
</dbReference>
<feature type="region of interest" description="Disordered" evidence="4">
    <location>
        <begin position="79"/>
        <end position="106"/>
    </location>
</feature>
<dbReference type="STRING" id="240159.A0A4U5TVV4"/>
<keyword evidence="2" id="KW-0722">Serine protease inhibitor</keyword>
<dbReference type="Pfam" id="PF00014">
    <property type="entry name" value="Kunitz_BPTI"/>
    <property type="match status" value="3"/>
</dbReference>
<dbReference type="AlphaFoldDB" id="A0A4U5TVV4"/>
<dbReference type="InterPro" id="IPR020901">
    <property type="entry name" value="Prtase_inh_Kunz-CS"/>
</dbReference>
<dbReference type="PROSITE" id="PS50279">
    <property type="entry name" value="BPTI_KUNITZ_2"/>
    <property type="match status" value="3"/>
</dbReference>
<dbReference type="PANTHER" id="PTHR47247:SF1">
    <property type="entry name" value="KUNITZ-TYPE PROTEASE INHIBITOR 2"/>
    <property type="match status" value="1"/>
</dbReference>
<dbReference type="Proteomes" id="UP000298787">
    <property type="component" value="Unassembled WGS sequence"/>
</dbReference>
<dbReference type="PROSITE" id="PS00280">
    <property type="entry name" value="BPTI_KUNITZ_1"/>
    <property type="match status" value="3"/>
</dbReference>
<feature type="domain" description="BPTI/Kunitz inhibitor" evidence="5">
    <location>
        <begin position="191"/>
        <end position="241"/>
    </location>
</feature>
<feature type="domain" description="BPTI/Kunitz inhibitor" evidence="5">
    <location>
        <begin position="118"/>
        <end position="168"/>
    </location>
</feature>
<proteinExistence type="predicted"/>
<feature type="domain" description="BPTI/Kunitz inhibitor" evidence="5">
    <location>
        <begin position="1"/>
        <end position="47"/>
    </location>
</feature>
<keyword evidence="7" id="KW-1185">Reference proteome</keyword>